<dbReference type="Proteomes" id="UP001500689">
    <property type="component" value="Unassembled WGS sequence"/>
</dbReference>
<reference evidence="5" key="1">
    <citation type="journal article" date="2019" name="Int. J. Syst. Evol. Microbiol.">
        <title>The Global Catalogue of Microorganisms (GCM) 10K type strain sequencing project: providing services to taxonomists for standard genome sequencing and annotation.</title>
        <authorList>
            <consortium name="The Broad Institute Genomics Platform"/>
            <consortium name="The Broad Institute Genome Sequencing Center for Infectious Disease"/>
            <person name="Wu L."/>
            <person name="Ma J."/>
        </authorList>
    </citation>
    <scope>NUCLEOTIDE SEQUENCE [LARGE SCALE GENOMIC DNA]</scope>
    <source>
        <strain evidence="5">JCM 16898</strain>
    </source>
</reference>
<accession>A0ABP6V603</accession>
<dbReference type="EMBL" id="BAAAZN010000001">
    <property type="protein sequence ID" value="GAA3529108.1"/>
    <property type="molecule type" value="Genomic_DNA"/>
</dbReference>
<dbReference type="CDD" id="cd05233">
    <property type="entry name" value="SDR_c"/>
    <property type="match status" value="1"/>
</dbReference>
<evidence type="ECO:0000256" key="2">
    <source>
        <dbReference type="ARBA" id="ARBA00023002"/>
    </source>
</evidence>
<evidence type="ECO:0000313" key="5">
    <source>
        <dbReference type="Proteomes" id="UP001500689"/>
    </source>
</evidence>
<dbReference type="InterPro" id="IPR036291">
    <property type="entry name" value="NAD(P)-bd_dom_sf"/>
</dbReference>
<organism evidence="4 5">
    <name type="scientific">Amycolatopsis ultiminotia</name>
    <dbReference type="NCBI Taxonomy" id="543629"/>
    <lineage>
        <taxon>Bacteria</taxon>
        <taxon>Bacillati</taxon>
        <taxon>Actinomycetota</taxon>
        <taxon>Actinomycetes</taxon>
        <taxon>Pseudonocardiales</taxon>
        <taxon>Pseudonocardiaceae</taxon>
        <taxon>Amycolatopsis</taxon>
    </lineage>
</organism>
<sequence length="277" mass="29311">MGRMAGKVVLVTGAARGQGRAHAVRLAQEGARVVALDACTTYDHIDYPLPTPADLDETAKLVTAEGGRIETMIADVRNSAELDAAVRLAIDSFGTLTTVCANAGIGGERGTVWTTHEEVWRTVLDVNLLGAWKTVRAAMPTLIENGGGSVVLTSSLGGIRGLRHTSAYVAAKHGVVGLMRTLANEAGQYGIRVNAVLPGTTNTPLAMNSATFRLFRPDVADPTVDDVRETMQGLALLPTPWVESEDVANAVLWLASDEARFITGVELPVDGGWHAKF</sequence>
<dbReference type="PRINTS" id="PR00081">
    <property type="entry name" value="GDHRDH"/>
</dbReference>
<keyword evidence="5" id="KW-1185">Reference proteome</keyword>
<keyword evidence="2" id="KW-0560">Oxidoreductase</keyword>
<protein>
    <submittedName>
        <fullName evidence="4">Mycofactocin-coupled SDR family oxidoreductase</fullName>
    </submittedName>
</protein>
<dbReference type="RefSeq" id="WP_344855733.1">
    <property type="nucleotide sequence ID" value="NZ_BAAAZN010000001.1"/>
</dbReference>
<dbReference type="Pfam" id="PF13561">
    <property type="entry name" value="adh_short_C2"/>
    <property type="match status" value="1"/>
</dbReference>
<dbReference type="InterPro" id="IPR020904">
    <property type="entry name" value="Sc_DH/Rdtase_CS"/>
</dbReference>
<dbReference type="SUPFAM" id="SSF51735">
    <property type="entry name" value="NAD(P)-binding Rossmann-fold domains"/>
    <property type="match status" value="1"/>
</dbReference>
<evidence type="ECO:0000256" key="3">
    <source>
        <dbReference type="ARBA" id="ARBA00023027"/>
    </source>
</evidence>
<dbReference type="PANTHER" id="PTHR24321">
    <property type="entry name" value="DEHYDROGENASES, SHORT CHAIN"/>
    <property type="match status" value="1"/>
</dbReference>
<dbReference type="NCBIfam" id="TIGR03971">
    <property type="entry name" value="SDR_subfam_1"/>
    <property type="match status" value="1"/>
</dbReference>
<dbReference type="PANTHER" id="PTHR24321:SF8">
    <property type="entry name" value="ESTRADIOL 17-BETA-DEHYDROGENASE 8-RELATED"/>
    <property type="match status" value="1"/>
</dbReference>
<dbReference type="InterPro" id="IPR002347">
    <property type="entry name" value="SDR_fam"/>
</dbReference>
<comment type="similarity">
    <text evidence="1">Belongs to the short-chain dehydrogenases/reductases (SDR) family.</text>
</comment>
<proteinExistence type="inferred from homology"/>
<evidence type="ECO:0000313" key="4">
    <source>
        <dbReference type="EMBL" id="GAA3529108.1"/>
    </source>
</evidence>
<dbReference type="NCBIfam" id="NF009467">
    <property type="entry name" value="PRK12826.1-3"/>
    <property type="match status" value="1"/>
</dbReference>
<name>A0ABP6V603_9PSEU</name>
<dbReference type="PROSITE" id="PS00061">
    <property type="entry name" value="ADH_SHORT"/>
    <property type="match status" value="1"/>
</dbReference>
<dbReference type="Gene3D" id="3.40.50.720">
    <property type="entry name" value="NAD(P)-binding Rossmann-like Domain"/>
    <property type="match status" value="1"/>
</dbReference>
<evidence type="ECO:0000256" key="1">
    <source>
        <dbReference type="ARBA" id="ARBA00006484"/>
    </source>
</evidence>
<gene>
    <name evidence="4" type="ORF">GCM10022222_10210</name>
</gene>
<comment type="caution">
    <text evidence="4">The sequence shown here is derived from an EMBL/GenBank/DDBJ whole genome shotgun (WGS) entry which is preliminary data.</text>
</comment>
<dbReference type="InterPro" id="IPR023985">
    <property type="entry name" value="SDR_subfam_1"/>
</dbReference>
<keyword evidence="3" id="KW-0520">NAD</keyword>